<feature type="domain" description="LUD" evidence="1">
    <location>
        <begin position="104"/>
        <end position="206"/>
    </location>
</feature>
<proteinExistence type="predicted"/>
<dbReference type="InterPro" id="IPR003741">
    <property type="entry name" value="LUD_dom"/>
</dbReference>
<evidence type="ECO:0000313" key="2">
    <source>
        <dbReference type="EMBL" id="NYD43693.1"/>
    </source>
</evidence>
<dbReference type="EMBL" id="JACCBG010000001">
    <property type="protein sequence ID" value="NYD43693.1"/>
    <property type="molecule type" value="Genomic_DNA"/>
</dbReference>
<name>A0A7Y9E9I8_9ACTN</name>
<protein>
    <submittedName>
        <fullName evidence="2">L-lactate dehydrogenase complex protein LldG</fullName>
    </submittedName>
</protein>
<dbReference type="AlphaFoldDB" id="A0A7Y9E9I8"/>
<dbReference type="RefSeq" id="WP_179665184.1">
    <property type="nucleotide sequence ID" value="NZ_JACCBG010000001.1"/>
</dbReference>
<dbReference type="PANTHER" id="PTHR43682">
    <property type="entry name" value="LACTATE UTILIZATION PROTEIN C"/>
    <property type="match status" value="1"/>
</dbReference>
<keyword evidence="3" id="KW-1185">Reference proteome</keyword>
<gene>
    <name evidence="2" type="ORF">BJZ21_003776</name>
</gene>
<dbReference type="Gene3D" id="3.40.50.10420">
    <property type="entry name" value="NagB/RpiA/CoA transferase-like"/>
    <property type="match status" value="1"/>
</dbReference>
<dbReference type="PANTHER" id="PTHR43682:SF1">
    <property type="entry name" value="LACTATE UTILIZATION PROTEIN C"/>
    <property type="match status" value="1"/>
</dbReference>
<dbReference type="InterPro" id="IPR037171">
    <property type="entry name" value="NagB/RpiA_transferase-like"/>
</dbReference>
<comment type="caution">
    <text evidence="2">The sequence shown here is derived from an EMBL/GenBank/DDBJ whole genome shotgun (WGS) entry which is preliminary data.</text>
</comment>
<dbReference type="InterPro" id="IPR024185">
    <property type="entry name" value="FTHF_cligase-like_sf"/>
</dbReference>
<reference evidence="2 3" key="1">
    <citation type="submission" date="2020-07" db="EMBL/GenBank/DDBJ databases">
        <title>Sequencing the genomes of 1000 actinobacteria strains.</title>
        <authorList>
            <person name="Klenk H.-P."/>
        </authorList>
    </citation>
    <scope>NUCLEOTIDE SEQUENCE [LARGE SCALE GENOMIC DNA]</scope>
    <source>
        <strain evidence="2 3">DSM 21350</strain>
    </source>
</reference>
<sequence>MTRAGDGAREEVLRRVRSALADVEGVTHGGLPEPPRRTPLEGEALVAHFAERVADYHAVVERCAAADLEATVAAALPAGASVVVPPGLGFEVAGAAVDHAMTAAELDHVDAVVTEARVGIAETGTIVLDHGPGQGRRALTLVPDRHVCVVRADQVVLDVPDAVAELGAAMRQGRALTWISGPSATSDIELDRVEGVHGPRNLHVIITT</sequence>
<dbReference type="Proteomes" id="UP000535511">
    <property type="component" value="Unassembled WGS sequence"/>
</dbReference>
<dbReference type="Pfam" id="PF02589">
    <property type="entry name" value="LUD_dom"/>
    <property type="match status" value="1"/>
</dbReference>
<evidence type="ECO:0000259" key="1">
    <source>
        <dbReference type="Pfam" id="PF02589"/>
    </source>
</evidence>
<dbReference type="SUPFAM" id="SSF100950">
    <property type="entry name" value="NagB/RpiA/CoA transferase-like"/>
    <property type="match status" value="1"/>
</dbReference>
<accession>A0A7Y9E9I8</accession>
<evidence type="ECO:0000313" key="3">
    <source>
        <dbReference type="Proteomes" id="UP000535511"/>
    </source>
</evidence>
<organism evidence="2 3">
    <name type="scientific">Nocardioides panaciterrulae</name>
    <dbReference type="NCBI Taxonomy" id="661492"/>
    <lineage>
        <taxon>Bacteria</taxon>
        <taxon>Bacillati</taxon>
        <taxon>Actinomycetota</taxon>
        <taxon>Actinomycetes</taxon>
        <taxon>Propionibacteriales</taxon>
        <taxon>Nocardioidaceae</taxon>
        <taxon>Nocardioides</taxon>
    </lineage>
</organism>